<keyword evidence="1" id="KW-0479">Metal-binding</keyword>
<feature type="domain" description="Fe2OG dioxygenase" evidence="2">
    <location>
        <begin position="161"/>
        <end position="271"/>
    </location>
</feature>
<dbReference type="InterPro" id="IPR044861">
    <property type="entry name" value="IPNS-like_FE2OG_OXY"/>
</dbReference>
<protein>
    <recommendedName>
        <fullName evidence="2">Fe2OG dioxygenase domain-containing protein</fullName>
    </recommendedName>
</protein>
<dbReference type="InterPro" id="IPR005123">
    <property type="entry name" value="Oxoglu/Fe-dep_dioxygenase_dom"/>
</dbReference>
<keyword evidence="1" id="KW-0560">Oxidoreductase</keyword>
<comment type="similarity">
    <text evidence="1">Belongs to the iron/ascorbate-dependent oxidoreductase family.</text>
</comment>
<dbReference type="Proteomes" id="UP000279236">
    <property type="component" value="Unassembled WGS sequence"/>
</dbReference>
<comment type="caution">
    <text evidence="3">The sequence shown here is derived from an EMBL/GenBank/DDBJ whole genome shotgun (WGS) entry which is preliminary data.</text>
</comment>
<sequence>MRIAIPEPSLPIISVAEHKSVHSLAKALYDSCTAEGFIYVCDHGIPQEVIDKAFAISAGYFDGELEDKVHLSVDIKNNTGYTAIRQESSGDLKELFHFADGHWRTVNGVKQQNLPAALEAARADLDTFVEYTNALAARLLEGLAVALKLQSDFFTSQHTGELNRMRMLHYPPVPNDHKDLDPTQADIRAGAHTDYGSITILFQHLVSGLQVRRNGSWVDIAPMKGCVVINIGDALEFWSGGLFRSTLHRVVMPRSQAELASRYSIAYFVHPDNNSVLDAVMDGSNGVLLDRFIVSKGLPPGTRRISGGDYVQHRLNATYDAVKK</sequence>
<dbReference type="PANTHER" id="PTHR47990">
    <property type="entry name" value="2-OXOGLUTARATE (2OG) AND FE(II)-DEPENDENT OXYGENASE SUPERFAMILY PROTEIN-RELATED"/>
    <property type="match status" value="1"/>
</dbReference>
<keyword evidence="4" id="KW-1185">Reference proteome</keyword>
<dbReference type="GO" id="GO:0046872">
    <property type="term" value="F:metal ion binding"/>
    <property type="evidence" value="ECO:0007669"/>
    <property type="project" value="UniProtKB-KW"/>
</dbReference>
<dbReference type="Gene3D" id="2.60.120.330">
    <property type="entry name" value="B-lactam Antibiotic, Isopenicillin N Synthase, Chain"/>
    <property type="match status" value="1"/>
</dbReference>
<dbReference type="AlphaFoldDB" id="A0A427XIK0"/>
<dbReference type="RefSeq" id="XP_028473847.1">
    <property type="nucleotide sequence ID" value="XM_028618169.1"/>
</dbReference>
<dbReference type="InterPro" id="IPR050231">
    <property type="entry name" value="Iron_ascorbate_oxido_reductase"/>
</dbReference>
<dbReference type="GO" id="GO:0016491">
    <property type="term" value="F:oxidoreductase activity"/>
    <property type="evidence" value="ECO:0007669"/>
    <property type="project" value="UniProtKB-KW"/>
</dbReference>
<dbReference type="PRINTS" id="PR00682">
    <property type="entry name" value="IPNSYNTHASE"/>
</dbReference>
<dbReference type="InterPro" id="IPR026992">
    <property type="entry name" value="DIOX_N"/>
</dbReference>
<evidence type="ECO:0000313" key="4">
    <source>
        <dbReference type="Proteomes" id="UP000279236"/>
    </source>
</evidence>
<keyword evidence="1" id="KW-0408">Iron</keyword>
<evidence type="ECO:0000256" key="1">
    <source>
        <dbReference type="RuleBase" id="RU003682"/>
    </source>
</evidence>
<organism evidence="3 4">
    <name type="scientific">Apiotrichum porosum</name>
    <dbReference type="NCBI Taxonomy" id="105984"/>
    <lineage>
        <taxon>Eukaryota</taxon>
        <taxon>Fungi</taxon>
        <taxon>Dikarya</taxon>
        <taxon>Basidiomycota</taxon>
        <taxon>Agaricomycotina</taxon>
        <taxon>Tremellomycetes</taxon>
        <taxon>Trichosporonales</taxon>
        <taxon>Trichosporonaceae</taxon>
        <taxon>Apiotrichum</taxon>
    </lineage>
</organism>
<gene>
    <name evidence="3" type="ORF">EHS24_002429</name>
</gene>
<dbReference type="PROSITE" id="PS51471">
    <property type="entry name" value="FE2OG_OXY"/>
    <property type="match status" value="1"/>
</dbReference>
<dbReference type="SUPFAM" id="SSF51197">
    <property type="entry name" value="Clavaminate synthase-like"/>
    <property type="match status" value="1"/>
</dbReference>
<dbReference type="STRING" id="105984.A0A427XIK0"/>
<proteinExistence type="inferred from homology"/>
<name>A0A427XIK0_9TREE</name>
<dbReference type="Pfam" id="PF03171">
    <property type="entry name" value="2OG-FeII_Oxy"/>
    <property type="match status" value="1"/>
</dbReference>
<dbReference type="OrthoDB" id="288590at2759"/>
<reference evidence="3 4" key="1">
    <citation type="submission" date="2018-11" db="EMBL/GenBank/DDBJ databases">
        <title>Genome sequence of Apiotrichum porosum DSM 27194.</title>
        <authorList>
            <person name="Aliyu H."/>
            <person name="Gorte O."/>
            <person name="Ochsenreither K."/>
        </authorList>
    </citation>
    <scope>NUCLEOTIDE SEQUENCE [LARGE SCALE GENOMIC DNA]</scope>
    <source>
        <strain evidence="3 4">DSM 27194</strain>
    </source>
</reference>
<evidence type="ECO:0000313" key="3">
    <source>
        <dbReference type="EMBL" id="RSH78700.1"/>
    </source>
</evidence>
<dbReference type="InterPro" id="IPR027443">
    <property type="entry name" value="IPNS-like_sf"/>
</dbReference>
<dbReference type="EMBL" id="RSCE01000012">
    <property type="protein sequence ID" value="RSH78700.1"/>
    <property type="molecule type" value="Genomic_DNA"/>
</dbReference>
<accession>A0A427XIK0</accession>
<evidence type="ECO:0000259" key="2">
    <source>
        <dbReference type="PROSITE" id="PS51471"/>
    </source>
</evidence>
<dbReference type="GeneID" id="39586972"/>
<dbReference type="Pfam" id="PF14226">
    <property type="entry name" value="DIOX_N"/>
    <property type="match status" value="1"/>
</dbReference>